<proteinExistence type="predicted"/>
<evidence type="ECO:0000256" key="1">
    <source>
        <dbReference type="SAM" id="MobiDB-lite"/>
    </source>
</evidence>
<sequence length="464" mass="50047">SPHNDTDTSVTPTNIPKTPPIEIPVRTVNPSEPLDTCSYAFVPISKEKSELSPISGSFDYDFRSDVDSPLTLKSPEETVKSRPESATNELPLTELNLALFTSEQETLNSSKMSTNELPLSDIKLSKLTRQNTVDSQNDDISLEVNWEADFKEDEAVQSNVKNFAREKRHRSFSDPNILDGEKLFLLEKYNESLARDGCERSPKRLSPGESPRIPFSFYPQHAPPCSLCCNTFTRSPSNLLSFFSSPPRASRSLSNPSPGVSVNHPCMSDTECNNATVRRHRHSIAGQMSYYKMLGFGCGGPLGFKKLAAGSGNSLFSTAVISGSSSAPNLRDMIPSTASASAIEGFGGVPPIRPLETLHNALSLKQIDTFLDQMTAAPLFRTPSSTPPKYPSTPLPTPTNGSQTVVANAGAQPLKLQSPSNNIFIIGESGDVTPVSGGSEVEFNTNDATAGSTAECDVTDPTVH</sequence>
<feature type="compositionally biased region" description="Pro residues" evidence="1">
    <location>
        <begin position="385"/>
        <end position="397"/>
    </location>
</feature>
<evidence type="ECO:0008006" key="4">
    <source>
        <dbReference type="Google" id="ProtNLM"/>
    </source>
</evidence>
<feature type="region of interest" description="Disordered" evidence="1">
    <location>
        <begin position="443"/>
        <end position="464"/>
    </location>
</feature>
<keyword evidence="3" id="KW-1185">Reference proteome</keyword>
<feature type="region of interest" description="Disordered" evidence="1">
    <location>
        <begin position="1"/>
        <end position="29"/>
    </location>
</feature>
<name>A0A482W7N5_ASBVE</name>
<dbReference type="EMBL" id="QDEB01020066">
    <property type="protein sequence ID" value="RZC41114.1"/>
    <property type="molecule type" value="Genomic_DNA"/>
</dbReference>
<comment type="caution">
    <text evidence="2">The sequence shown here is derived from an EMBL/GenBank/DDBJ whole genome shotgun (WGS) entry which is preliminary data.</text>
</comment>
<dbReference type="STRING" id="1661398.A0A482W7N5"/>
<gene>
    <name evidence="2" type="ORF">BDFB_007292</name>
</gene>
<dbReference type="Proteomes" id="UP000292052">
    <property type="component" value="Unassembled WGS sequence"/>
</dbReference>
<evidence type="ECO:0000313" key="2">
    <source>
        <dbReference type="EMBL" id="RZC41114.1"/>
    </source>
</evidence>
<protein>
    <recommendedName>
        <fullName evidence="4">Inositol hexakisphosphate and diphosphoinositol-pentakisphosphate kinase</fullName>
    </recommendedName>
</protein>
<accession>A0A482W7N5</accession>
<feature type="non-terminal residue" evidence="2">
    <location>
        <position position="1"/>
    </location>
</feature>
<feature type="compositionally biased region" description="Polar residues" evidence="1">
    <location>
        <begin position="443"/>
        <end position="452"/>
    </location>
</feature>
<feature type="compositionally biased region" description="Polar residues" evidence="1">
    <location>
        <begin position="7"/>
        <end position="16"/>
    </location>
</feature>
<organism evidence="2 3">
    <name type="scientific">Asbolus verrucosus</name>
    <name type="common">Desert ironclad beetle</name>
    <dbReference type="NCBI Taxonomy" id="1661398"/>
    <lineage>
        <taxon>Eukaryota</taxon>
        <taxon>Metazoa</taxon>
        <taxon>Ecdysozoa</taxon>
        <taxon>Arthropoda</taxon>
        <taxon>Hexapoda</taxon>
        <taxon>Insecta</taxon>
        <taxon>Pterygota</taxon>
        <taxon>Neoptera</taxon>
        <taxon>Endopterygota</taxon>
        <taxon>Coleoptera</taxon>
        <taxon>Polyphaga</taxon>
        <taxon>Cucujiformia</taxon>
        <taxon>Tenebrionidae</taxon>
        <taxon>Pimeliinae</taxon>
        <taxon>Asbolus</taxon>
    </lineage>
</organism>
<feature type="region of interest" description="Disordered" evidence="1">
    <location>
        <begin position="380"/>
        <end position="404"/>
    </location>
</feature>
<dbReference type="AlphaFoldDB" id="A0A482W7N5"/>
<evidence type="ECO:0000313" key="3">
    <source>
        <dbReference type="Proteomes" id="UP000292052"/>
    </source>
</evidence>
<dbReference type="OrthoDB" id="18042at2759"/>
<feature type="non-terminal residue" evidence="2">
    <location>
        <position position="464"/>
    </location>
</feature>
<reference evidence="2 3" key="1">
    <citation type="submission" date="2017-03" db="EMBL/GenBank/DDBJ databases">
        <title>Genome of the blue death feigning beetle - Asbolus verrucosus.</title>
        <authorList>
            <person name="Rider S.D."/>
        </authorList>
    </citation>
    <scope>NUCLEOTIDE SEQUENCE [LARGE SCALE GENOMIC DNA]</scope>
    <source>
        <strain evidence="2">Butters</strain>
        <tissue evidence="2">Head and leg muscle</tissue>
    </source>
</reference>